<evidence type="ECO:0000313" key="1">
    <source>
        <dbReference type="EMBL" id="PKU34728.1"/>
    </source>
</evidence>
<protein>
    <submittedName>
        <fullName evidence="1">Uncharacterized protein</fullName>
    </submittedName>
</protein>
<dbReference type="EMBL" id="KZ508849">
    <property type="protein sequence ID" value="PKU34728.1"/>
    <property type="molecule type" value="Genomic_DNA"/>
</dbReference>
<dbReference type="AlphaFoldDB" id="A0A2I0TLP0"/>
<proteinExistence type="predicted"/>
<evidence type="ECO:0000313" key="2">
    <source>
        <dbReference type="Proteomes" id="UP000233556"/>
    </source>
</evidence>
<reference evidence="2" key="1">
    <citation type="submission" date="2017-11" db="EMBL/GenBank/DDBJ databases">
        <authorList>
            <person name="Lima N.C."/>
            <person name="Parody-Merino A.M."/>
            <person name="Battley P.F."/>
            <person name="Fidler A.E."/>
            <person name="Prosdocimi F."/>
        </authorList>
    </citation>
    <scope>NUCLEOTIDE SEQUENCE [LARGE SCALE GENOMIC DNA]</scope>
</reference>
<organism evidence="1 2">
    <name type="scientific">Limosa lapponica baueri</name>
    <dbReference type="NCBI Taxonomy" id="1758121"/>
    <lineage>
        <taxon>Eukaryota</taxon>
        <taxon>Metazoa</taxon>
        <taxon>Chordata</taxon>
        <taxon>Craniata</taxon>
        <taxon>Vertebrata</taxon>
        <taxon>Euteleostomi</taxon>
        <taxon>Archelosauria</taxon>
        <taxon>Archosauria</taxon>
        <taxon>Dinosauria</taxon>
        <taxon>Saurischia</taxon>
        <taxon>Theropoda</taxon>
        <taxon>Coelurosauria</taxon>
        <taxon>Aves</taxon>
        <taxon>Neognathae</taxon>
        <taxon>Neoaves</taxon>
        <taxon>Charadriiformes</taxon>
        <taxon>Scolopacidae</taxon>
        <taxon>Limosa</taxon>
    </lineage>
</organism>
<reference evidence="2" key="2">
    <citation type="submission" date="2017-12" db="EMBL/GenBank/DDBJ databases">
        <title>Genome sequence of the Bar-tailed Godwit (Limosa lapponica baueri).</title>
        <authorList>
            <person name="Lima N.C.B."/>
            <person name="Parody-Merino A.M."/>
            <person name="Battley P.F."/>
            <person name="Fidler A.E."/>
            <person name="Prosdocimi F."/>
        </authorList>
    </citation>
    <scope>NUCLEOTIDE SEQUENCE [LARGE SCALE GENOMIC DNA]</scope>
</reference>
<sequence length="75" mass="8718">MACENHNITFLIHSGLVRSTLEQILVLAAPIKKEVALLQAARRKENDQRSTRHDLQRKIERTGLFSLKEMMEEEM</sequence>
<dbReference type="Proteomes" id="UP000233556">
    <property type="component" value="Unassembled WGS sequence"/>
</dbReference>
<accession>A0A2I0TLP0</accession>
<gene>
    <name evidence="1" type="ORF">llap_14967</name>
</gene>
<name>A0A2I0TLP0_LIMLA</name>
<keyword evidence="2" id="KW-1185">Reference proteome</keyword>